<protein>
    <submittedName>
        <fullName evidence="1">Uncharacterized protein</fullName>
    </submittedName>
</protein>
<organism evidence="1 2">
    <name type="scientific">Pyrocoelia pectoralis</name>
    <dbReference type="NCBI Taxonomy" id="417401"/>
    <lineage>
        <taxon>Eukaryota</taxon>
        <taxon>Metazoa</taxon>
        <taxon>Ecdysozoa</taxon>
        <taxon>Arthropoda</taxon>
        <taxon>Hexapoda</taxon>
        <taxon>Insecta</taxon>
        <taxon>Pterygota</taxon>
        <taxon>Neoptera</taxon>
        <taxon>Endopterygota</taxon>
        <taxon>Coleoptera</taxon>
        <taxon>Polyphaga</taxon>
        <taxon>Elateriformia</taxon>
        <taxon>Elateroidea</taxon>
        <taxon>Lampyridae</taxon>
        <taxon>Lampyrinae</taxon>
        <taxon>Pyrocoelia</taxon>
    </lineage>
</organism>
<dbReference type="AlphaFoldDB" id="A0AAN7VD03"/>
<sequence>MDVAVKIANSIRARSLRRRLFRSQLEDNDSEYEDLLLFCHVRWLSRGSFLERFLNLLPEIIAFLDTLGEKYEQLEDPVWVKKLTFLTDFMGDYNLLNLQLQGKGKNIIELLGSVNAFKAKLKLFASQLKTQNFKYFPYLEKHIELTGECNIDMF</sequence>
<keyword evidence="2" id="KW-1185">Reference proteome</keyword>
<gene>
    <name evidence="1" type="ORF">RI129_008993</name>
</gene>
<accession>A0AAN7VD03</accession>
<proteinExistence type="predicted"/>
<reference evidence="1 2" key="1">
    <citation type="journal article" date="2024" name="Insects">
        <title>An Improved Chromosome-Level Genome Assembly of the Firefly Pyrocoelia pectoralis.</title>
        <authorList>
            <person name="Fu X."/>
            <person name="Meyer-Rochow V.B."/>
            <person name="Ballantyne L."/>
            <person name="Zhu X."/>
        </authorList>
    </citation>
    <scope>NUCLEOTIDE SEQUENCE [LARGE SCALE GENOMIC DNA]</scope>
    <source>
        <strain evidence="1">XCY_ONT2</strain>
    </source>
</reference>
<dbReference type="Proteomes" id="UP001329430">
    <property type="component" value="Chromosome 6"/>
</dbReference>
<evidence type="ECO:0000313" key="1">
    <source>
        <dbReference type="EMBL" id="KAK5642826.1"/>
    </source>
</evidence>
<dbReference type="PANTHER" id="PTHR45913">
    <property type="entry name" value="EPM2A-INTERACTING PROTEIN 1"/>
    <property type="match status" value="1"/>
</dbReference>
<name>A0AAN7VD03_9COLE</name>
<dbReference type="EMBL" id="JAVRBK010000006">
    <property type="protein sequence ID" value="KAK5642826.1"/>
    <property type="molecule type" value="Genomic_DNA"/>
</dbReference>
<evidence type="ECO:0000313" key="2">
    <source>
        <dbReference type="Proteomes" id="UP001329430"/>
    </source>
</evidence>
<dbReference type="PANTHER" id="PTHR45913:SF21">
    <property type="entry name" value="DUF4371 DOMAIN-CONTAINING PROTEIN"/>
    <property type="match status" value="1"/>
</dbReference>
<comment type="caution">
    <text evidence="1">The sequence shown here is derived from an EMBL/GenBank/DDBJ whole genome shotgun (WGS) entry which is preliminary data.</text>
</comment>